<evidence type="ECO:0000313" key="6">
    <source>
        <dbReference type="Proteomes" id="UP000561271"/>
    </source>
</evidence>
<evidence type="ECO:0000256" key="2">
    <source>
        <dbReference type="ARBA" id="ARBA00022840"/>
    </source>
</evidence>
<sequence length="265" mass="28547">MSMKLAISGKGGTGKTTLAGVLAWVYANEGRKVLAVDADPDANLASALGFPRQMTESLTPLAETKELVEERTGVKPGSIGSLFVLNPRVDDIPDKYCVEHRGVKLLIAGTIKGGGTGCFCPENVLLKSLLRHLLLERDEVVIVDMEAGIEHLGRGTASGVDALIVVVEPGHRSLQTAASIRKLAGDLGINRVLVVGNKIRSPSDRKFILSQVPQREILGFISYSPLILQSDLEDRSPADVDPNVIKEVAEIRDRLENMIRGHQTS</sequence>
<dbReference type="GO" id="GO:0016887">
    <property type="term" value="F:ATP hydrolysis activity"/>
    <property type="evidence" value="ECO:0007669"/>
    <property type="project" value="TreeGrafter"/>
</dbReference>
<accession>A0A6V8PX32</accession>
<dbReference type="FunFam" id="3.40.50.300:FF:001573">
    <property type="entry name" value="Carbon monoxide dehydrogenase accessory protein CooC"/>
    <property type="match status" value="1"/>
</dbReference>
<evidence type="ECO:0000259" key="3">
    <source>
        <dbReference type="Pfam" id="PF01656"/>
    </source>
</evidence>
<dbReference type="GO" id="GO:0009898">
    <property type="term" value="C:cytoplasmic side of plasma membrane"/>
    <property type="evidence" value="ECO:0007669"/>
    <property type="project" value="TreeGrafter"/>
</dbReference>
<dbReference type="EMBL" id="BLSC01000040">
    <property type="protein sequence ID" value="GFP37018.1"/>
    <property type="molecule type" value="Genomic_DNA"/>
</dbReference>
<dbReference type="SUPFAM" id="SSF52540">
    <property type="entry name" value="P-loop containing nucleoside triphosphate hydrolases"/>
    <property type="match status" value="1"/>
</dbReference>
<evidence type="ECO:0000313" key="4">
    <source>
        <dbReference type="EMBL" id="GFP31713.1"/>
    </source>
</evidence>
<proteinExistence type="predicted"/>
<dbReference type="PANTHER" id="PTHR43384:SF6">
    <property type="entry name" value="SEPTUM SITE-DETERMINING PROTEIN MIND HOMOLOG, CHLOROPLASTIC"/>
    <property type="match status" value="1"/>
</dbReference>
<comment type="caution">
    <text evidence="5">The sequence shown here is derived from an EMBL/GenBank/DDBJ whole genome shotgun (WGS) entry which is preliminary data.</text>
</comment>
<dbReference type="GO" id="GO:0051782">
    <property type="term" value="P:negative regulation of cell division"/>
    <property type="evidence" value="ECO:0007669"/>
    <property type="project" value="TreeGrafter"/>
</dbReference>
<evidence type="ECO:0000256" key="1">
    <source>
        <dbReference type="ARBA" id="ARBA00022741"/>
    </source>
</evidence>
<evidence type="ECO:0000313" key="5">
    <source>
        <dbReference type="EMBL" id="GFP37018.1"/>
    </source>
</evidence>
<dbReference type="Proteomes" id="UP000568877">
    <property type="component" value="Unassembled WGS sequence"/>
</dbReference>
<dbReference type="InterPro" id="IPR014433">
    <property type="entry name" value="CooC"/>
</dbReference>
<dbReference type="Pfam" id="PF01656">
    <property type="entry name" value="CbiA"/>
    <property type="match status" value="1"/>
</dbReference>
<dbReference type="PIRSF" id="PIRSF005647">
    <property type="entry name" value="CooC"/>
    <property type="match status" value="1"/>
</dbReference>
<feature type="domain" description="CobQ/CobB/MinD/ParA nucleotide binding" evidence="3">
    <location>
        <begin position="6"/>
        <end position="233"/>
    </location>
</feature>
<reference evidence="6 7" key="1">
    <citation type="journal article" date="2020" name="Front. Microbiol.">
        <title>Single-cell genomics of novel Actinobacteria with the Wood-Ljungdahl pathway discovered in a serpentinizing system.</title>
        <authorList>
            <person name="Merino N."/>
            <person name="Kawai M."/>
            <person name="Boyd E.S."/>
            <person name="Colman D.R."/>
            <person name="McGlynn S.E."/>
            <person name="Nealson K.H."/>
            <person name="Kurokawa K."/>
            <person name="Hongoh Y."/>
        </authorList>
    </citation>
    <scope>NUCLEOTIDE SEQUENCE [LARGE SCALE GENOMIC DNA]</scope>
    <source>
        <strain evidence="4 7">S42</strain>
        <strain evidence="5 6">S44</strain>
    </source>
</reference>
<protein>
    <submittedName>
        <fullName evidence="5">CO dehydrogenase maturation factor</fullName>
    </submittedName>
</protein>
<keyword evidence="1" id="KW-0547">Nucleotide-binding</keyword>
<dbReference type="GO" id="GO:0005524">
    <property type="term" value="F:ATP binding"/>
    <property type="evidence" value="ECO:0007669"/>
    <property type="project" value="UniProtKB-KW"/>
</dbReference>
<keyword evidence="2" id="KW-0067">ATP-binding</keyword>
<name>A0A6V8PX32_9ACTN</name>
<dbReference type="InterPro" id="IPR050625">
    <property type="entry name" value="ParA/MinD_ATPase"/>
</dbReference>
<dbReference type="Proteomes" id="UP000561271">
    <property type="component" value="Unassembled WGS sequence"/>
</dbReference>
<dbReference type="PANTHER" id="PTHR43384">
    <property type="entry name" value="SEPTUM SITE-DETERMINING PROTEIN MIND HOMOLOG, CHLOROPLASTIC-RELATED"/>
    <property type="match status" value="1"/>
</dbReference>
<dbReference type="InterPro" id="IPR002586">
    <property type="entry name" value="CobQ/CobB/MinD/ParA_Nub-bd_dom"/>
</dbReference>
<dbReference type="EMBL" id="BLSA01000001">
    <property type="protein sequence ID" value="GFP31713.1"/>
    <property type="molecule type" value="Genomic_DNA"/>
</dbReference>
<evidence type="ECO:0000313" key="7">
    <source>
        <dbReference type="Proteomes" id="UP000568877"/>
    </source>
</evidence>
<dbReference type="InterPro" id="IPR027417">
    <property type="entry name" value="P-loop_NTPase"/>
</dbReference>
<dbReference type="CDD" id="cd02034">
    <property type="entry name" value="CooC1"/>
    <property type="match status" value="1"/>
</dbReference>
<dbReference type="AlphaFoldDB" id="A0A6V8PX32"/>
<gene>
    <name evidence="4" type="ORF">HKBW3S42_00020</name>
    <name evidence="5" type="ORF">HKBW3S44_00699</name>
</gene>
<dbReference type="Gene3D" id="3.40.50.300">
    <property type="entry name" value="P-loop containing nucleotide triphosphate hydrolases"/>
    <property type="match status" value="1"/>
</dbReference>
<organism evidence="5 6">
    <name type="scientific">Candidatus Hakubella thermalkaliphila</name>
    <dbReference type="NCBI Taxonomy" id="2754717"/>
    <lineage>
        <taxon>Bacteria</taxon>
        <taxon>Bacillati</taxon>
        <taxon>Actinomycetota</taxon>
        <taxon>Actinomycetota incertae sedis</taxon>
        <taxon>Candidatus Hakubellales</taxon>
        <taxon>Candidatus Hakubellaceae</taxon>
        <taxon>Candidatus Hakubella</taxon>
    </lineage>
</organism>
<dbReference type="GO" id="GO:0005829">
    <property type="term" value="C:cytosol"/>
    <property type="evidence" value="ECO:0007669"/>
    <property type="project" value="TreeGrafter"/>
</dbReference>